<dbReference type="InterPro" id="IPR002933">
    <property type="entry name" value="Peptidase_M20"/>
</dbReference>
<sequence>MIKVVAAAAAAVLVSSAAGAQPAKVAPAASGEAQFRSLYKELVETKSAYPDGSCTLAAERMAARLKAAGFPDSDLHIIVPDGKPKDGNLVAIYPGRDPKAKAVLMLAHIDVVAAKREDWTRDPFTLVEEDGYFYGRGAFDDKAQAAIWTDNLIRYKQEGYKPRRTIKMALTCGEEGGGFVDGAEWLTAHNRALIDAGIALNEGAGGELDAAGKPVSHTILAAEKMPVNFTFEVTNPGGHSSRPMPDNAIYHLAKALDAVAAYEFPVQINDASRAYLTRMSKVVGGEKGAAMNAIAANPADDKANALLSKDPSLHAMLRTTCVATMLDAGHAPNALPQRARANINCRVFPGEPIAQVHDTLVKIVADPAVKISTPEGGFPAAAAPPMTPKVLGPIEKISQAMWPGVPVVPILQPGATDATFLNAVGIPAFGVSGLFIDPDLGRIHGLNERIRVKSLMEGREFLYRLVKAYADQPN</sequence>
<dbReference type="EMBL" id="QFYQ01000002">
    <property type="protein sequence ID" value="RAK51911.1"/>
    <property type="molecule type" value="Genomic_DNA"/>
</dbReference>
<dbReference type="GO" id="GO:0006508">
    <property type="term" value="P:proteolysis"/>
    <property type="evidence" value="ECO:0007669"/>
    <property type="project" value="UniProtKB-KW"/>
</dbReference>
<dbReference type="OrthoDB" id="9809784at2"/>
<protein>
    <submittedName>
        <fullName evidence="8">Peptidase M20</fullName>
    </submittedName>
</protein>
<keyword evidence="9" id="KW-1185">Reference proteome</keyword>
<keyword evidence="2" id="KW-0645">Protease</keyword>
<dbReference type="PROSITE" id="PS00758">
    <property type="entry name" value="ARGE_DAPE_CPG2_1"/>
    <property type="match status" value="1"/>
</dbReference>
<feature type="chain" id="PRO_5016412434" evidence="6">
    <location>
        <begin position="21"/>
        <end position="474"/>
    </location>
</feature>
<dbReference type="Gene3D" id="3.40.630.10">
    <property type="entry name" value="Zn peptidases"/>
    <property type="match status" value="1"/>
</dbReference>
<dbReference type="Gene3D" id="1.10.150.900">
    <property type="match status" value="1"/>
</dbReference>
<accession>A0A328ABA1</accession>
<evidence type="ECO:0000256" key="3">
    <source>
        <dbReference type="ARBA" id="ARBA00022723"/>
    </source>
</evidence>
<dbReference type="SUPFAM" id="SSF53187">
    <property type="entry name" value="Zn-dependent exopeptidases"/>
    <property type="match status" value="1"/>
</dbReference>
<organism evidence="8 9">
    <name type="scientific">Phenylobacterium soli</name>
    <dbReference type="NCBI Taxonomy" id="2170551"/>
    <lineage>
        <taxon>Bacteria</taxon>
        <taxon>Pseudomonadati</taxon>
        <taxon>Pseudomonadota</taxon>
        <taxon>Alphaproteobacteria</taxon>
        <taxon>Caulobacterales</taxon>
        <taxon>Caulobacteraceae</taxon>
        <taxon>Phenylobacterium</taxon>
    </lineage>
</organism>
<dbReference type="GO" id="GO:0046872">
    <property type="term" value="F:metal ion binding"/>
    <property type="evidence" value="ECO:0007669"/>
    <property type="project" value="UniProtKB-KW"/>
</dbReference>
<dbReference type="SUPFAM" id="SSF55031">
    <property type="entry name" value="Bacterial exopeptidase dimerisation domain"/>
    <property type="match status" value="1"/>
</dbReference>
<evidence type="ECO:0000256" key="1">
    <source>
        <dbReference type="ARBA" id="ARBA00006247"/>
    </source>
</evidence>
<evidence type="ECO:0000256" key="6">
    <source>
        <dbReference type="SAM" id="SignalP"/>
    </source>
</evidence>
<dbReference type="Pfam" id="PF07687">
    <property type="entry name" value="M20_dimer"/>
    <property type="match status" value="1"/>
</dbReference>
<dbReference type="Gene3D" id="3.30.70.360">
    <property type="match status" value="1"/>
</dbReference>
<evidence type="ECO:0000256" key="5">
    <source>
        <dbReference type="ARBA" id="ARBA00022833"/>
    </source>
</evidence>
<evidence type="ECO:0000313" key="9">
    <source>
        <dbReference type="Proteomes" id="UP000249254"/>
    </source>
</evidence>
<dbReference type="InterPro" id="IPR001261">
    <property type="entry name" value="ArgE/DapE_CS"/>
</dbReference>
<dbReference type="Proteomes" id="UP000249254">
    <property type="component" value="Unassembled WGS sequence"/>
</dbReference>
<keyword evidence="4" id="KW-0378">Hydrolase</keyword>
<dbReference type="Pfam" id="PF01546">
    <property type="entry name" value="Peptidase_M20"/>
    <property type="match status" value="1"/>
</dbReference>
<dbReference type="GO" id="GO:0008233">
    <property type="term" value="F:peptidase activity"/>
    <property type="evidence" value="ECO:0007669"/>
    <property type="project" value="UniProtKB-KW"/>
</dbReference>
<feature type="domain" description="Peptidase M20 dimerisation" evidence="7">
    <location>
        <begin position="226"/>
        <end position="370"/>
    </location>
</feature>
<evidence type="ECO:0000259" key="7">
    <source>
        <dbReference type="Pfam" id="PF07687"/>
    </source>
</evidence>
<comment type="similarity">
    <text evidence="1">Belongs to the peptidase M20A family.</text>
</comment>
<reference evidence="9" key="1">
    <citation type="submission" date="2018-05" db="EMBL/GenBank/DDBJ databases">
        <authorList>
            <person name="Li X."/>
        </authorList>
    </citation>
    <scope>NUCLEOTIDE SEQUENCE [LARGE SCALE GENOMIC DNA]</scope>
    <source>
        <strain evidence="9">LX32</strain>
    </source>
</reference>
<keyword evidence="5" id="KW-0862">Zinc</keyword>
<gene>
    <name evidence="8" type="ORF">DJ017_19045</name>
</gene>
<dbReference type="PANTHER" id="PTHR45962:SF1">
    <property type="entry name" value="N-FATTY-ACYL-AMINO ACID SYNTHASE_HYDROLASE PM20D1"/>
    <property type="match status" value="1"/>
</dbReference>
<proteinExistence type="inferred from homology"/>
<dbReference type="NCBIfam" id="NF006596">
    <property type="entry name" value="PRK09133.1"/>
    <property type="match status" value="1"/>
</dbReference>
<feature type="signal peptide" evidence="6">
    <location>
        <begin position="1"/>
        <end position="20"/>
    </location>
</feature>
<dbReference type="AlphaFoldDB" id="A0A328ABA1"/>
<dbReference type="PANTHER" id="PTHR45962">
    <property type="entry name" value="N-FATTY-ACYL-AMINO ACID SYNTHASE/HYDROLASE PM20D1"/>
    <property type="match status" value="1"/>
</dbReference>
<dbReference type="InterPro" id="IPR036264">
    <property type="entry name" value="Bact_exopeptidase_dim_dom"/>
</dbReference>
<comment type="caution">
    <text evidence="8">The sequence shown here is derived from an EMBL/GenBank/DDBJ whole genome shotgun (WGS) entry which is preliminary data.</text>
</comment>
<dbReference type="InterPro" id="IPR011650">
    <property type="entry name" value="Peptidase_M20_dimer"/>
</dbReference>
<dbReference type="InterPro" id="IPR047177">
    <property type="entry name" value="Pept_M20A"/>
</dbReference>
<keyword evidence="3" id="KW-0479">Metal-binding</keyword>
<name>A0A328ABA1_9CAUL</name>
<keyword evidence="6" id="KW-0732">Signal</keyword>
<evidence type="ECO:0000313" key="8">
    <source>
        <dbReference type="EMBL" id="RAK51911.1"/>
    </source>
</evidence>
<dbReference type="RefSeq" id="WP_111530473.1">
    <property type="nucleotide sequence ID" value="NZ_JBHRSG010000003.1"/>
</dbReference>
<evidence type="ECO:0000256" key="4">
    <source>
        <dbReference type="ARBA" id="ARBA00022801"/>
    </source>
</evidence>
<evidence type="ECO:0000256" key="2">
    <source>
        <dbReference type="ARBA" id="ARBA00022670"/>
    </source>
</evidence>